<dbReference type="EMBL" id="BEYU01000097">
    <property type="protein sequence ID" value="GBG31401.1"/>
    <property type="molecule type" value="Genomic_DNA"/>
</dbReference>
<dbReference type="InParanoid" id="A0A2R5GSP6"/>
<evidence type="ECO:0000256" key="3">
    <source>
        <dbReference type="SAM" id="MobiDB-lite"/>
    </source>
</evidence>
<protein>
    <submittedName>
        <fullName evidence="5">1-aminocyclopropane-1-carboxylate synthase 1</fullName>
    </submittedName>
</protein>
<proteinExistence type="inferred from homology"/>
<gene>
    <name evidence="5" type="ORF">FCC1311_076252</name>
</gene>
<keyword evidence="2" id="KW-0663">Pyridoxal phosphate</keyword>
<comment type="caution">
    <text evidence="5">The sequence shown here is derived from an EMBL/GenBank/DDBJ whole genome shotgun (WGS) entry which is preliminary data.</text>
</comment>
<dbReference type="InterPro" id="IPR015424">
    <property type="entry name" value="PyrdxlP-dep_Trfase"/>
</dbReference>
<name>A0A2R5GSP6_9STRA</name>
<dbReference type="Gene3D" id="3.40.640.10">
    <property type="entry name" value="Type I PLP-dependent aspartate aminotransferase-like (Major domain)"/>
    <property type="match status" value="1"/>
</dbReference>
<feature type="region of interest" description="Disordered" evidence="3">
    <location>
        <begin position="1"/>
        <end position="22"/>
    </location>
</feature>
<comment type="similarity">
    <text evidence="1">Belongs to the class-I pyridoxal-phosphate-dependent aminotransferase family.</text>
</comment>
<evidence type="ECO:0000256" key="2">
    <source>
        <dbReference type="ARBA" id="ARBA00022898"/>
    </source>
</evidence>
<dbReference type="InterPro" id="IPR015421">
    <property type="entry name" value="PyrdxlP-dep_Trfase_major"/>
</dbReference>
<keyword evidence="6" id="KW-1185">Reference proteome</keyword>
<dbReference type="AlphaFoldDB" id="A0A2R5GSP6"/>
<feature type="domain" description="Aminotransferase class I/classII large" evidence="4">
    <location>
        <begin position="92"/>
        <end position="440"/>
    </location>
</feature>
<dbReference type="CDD" id="cd00609">
    <property type="entry name" value="AAT_like"/>
    <property type="match status" value="1"/>
</dbReference>
<dbReference type="GO" id="GO:0008483">
    <property type="term" value="F:transaminase activity"/>
    <property type="evidence" value="ECO:0007669"/>
    <property type="project" value="TreeGrafter"/>
</dbReference>
<dbReference type="Gene3D" id="3.90.1150.10">
    <property type="entry name" value="Aspartate Aminotransferase, domain 1"/>
    <property type="match status" value="1"/>
</dbReference>
<dbReference type="InterPro" id="IPR004839">
    <property type="entry name" value="Aminotransferase_I/II_large"/>
</dbReference>
<dbReference type="PANTHER" id="PTHR43795">
    <property type="entry name" value="BIFUNCTIONAL ASPARTATE AMINOTRANSFERASE AND GLUTAMATE/ASPARTATE-PREPHENATE AMINOTRANSFERASE-RELATED"/>
    <property type="match status" value="1"/>
</dbReference>
<dbReference type="PRINTS" id="PR00753">
    <property type="entry name" value="ACCSYNTHASE"/>
</dbReference>
<dbReference type="OrthoDB" id="691673at2759"/>
<organism evidence="5 6">
    <name type="scientific">Hondaea fermentalgiana</name>
    <dbReference type="NCBI Taxonomy" id="2315210"/>
    <lineage>
        <taxon>Eukaryota</taxon>
        <taxon>Sar</taxon>
        <taxon>Stramenopiles</taxon>
        <taxon>Bigyra</taxon>
        <taxon>Labyrinthulomycetes</taxon>
        <taxon>Thraustochytrida</taxon>
        <taxon>Thraustochytriidae</taxon>
        <taxon>Hondaea</taxon>
    </lineage>
</organism>
<dbReference type="InterPro" id="IPR015422">
    <property type="entry name" value="PyrdxlP-dep_Trfase_small"/>
</dbReference>
<dbReference type="PROSITE" id="PS00105">
    <property type="entry name" value="AA_TRANSFER_CLASS_1"/>
    <property type="match status" value="1"/>
</dbReference>
<dbReference type="InterPro" id="IPR050478">
    <property type="entry name" value="Ethylene_sulfur-biosynth"/>
</dbReference>
<dbReference type="GO" id="GO:0006520">
    <property type="term" value="P:amino acid metabolic process"/>
    <property type="evidence" value="ECO:0007669"/>
    <property type="project" value="TreeGrafter"/>
</dbReference>
<reference evidence="5 6" key="1">
    <citation type="submission" date="2017-12" db="EMBL/GenBank/DDBJ databases">
        <title>Sequencing, de novo assembly and annotation of complete genome of a new Thraustochytrid species, strain FCC1311.</title>
        <authorList>
            <person name="Sedici K."/>
            <person name="Godart F."/>
            <person name="Aiese Cigliano R."/>
            <person name="Sanseverino W."/>
            <person name="Barakat M."/>
            <person name="Ortet P."/>
            <person name="Marechal E."/>
            <person name="Cagnac O."/>
            <person name="Amato A."/>
        </authorList>
    </citation>
    <scope>NUCLEOTIDE SEQUENCE [LARGE SCALE GENOMIC DNA]</scope>
</reference>
<dbReference type="SUPFAM" id="SSF53383">
    <property type="entry name" value="PLP-dependent transferases"/>
    <property type="match status" value="1"/>
</dbReference>
<dbReference type="InterPro" id="IPR004838">
    <property type="entry name" value="NHTrfase_class1_PyrdxlP-BS"/>
</dbReference>
<dbReference type="PANTHER" id="PTHR43795:SF39">
    <property type="entry name" value="AMINOTRANSFERASE CLASS I_CLASSII DOMAIN-CONTAINING PROTEIN"/>
    <property type="match status" value="1"/>
</dbReference>
<sequence>MGNLNSTAREEDGPPALSKRGAEAAKPAISYLPEMLAAMGDLYDPETNPEGYVVAAAAENKLLYKDILEPKLCEAHRKLSEVAEHELFSPYYGDMRGMPNVRKAVAGLMEELVVKKKKLDPDCLCLTPGVTSAVNMMAFVLGNPGDGVLIPAPYYPAFDNDLHTRTGLVPTPARMEKIKIDQPEDVPGLPVQWRITEASLEKGLAEAKAKGLNVRIFLLTNPENPLGFSHTVEELETVIKFVRKHKMHLISDEIYAGDCHSAREGDATHVSVLDLTEGDDIHVLYGMSKDFGLSGHRMGFIYTENKDAVKSISSLSGFQSVSGPAQAVLYELVSDLDFVRSYVAESNRRLRDACDKVQGHLTSLGIEFYRPTASLFFMIDLRKYLSAPTWDAEMELFQTFFKNKFIITPGKACHFKEPGYYRVCFAAASEEAMALLCNRLSKVLASVQVSNAAASDE</sequence>
<dbReference type="Proteomes" id="UP000241890">
    <property type="component" value="Unassembled WGS sequence"/>
</dbReference>
<dbReference type="Pfam" id="PF00155">
    <property type="entry name" value="Aminotran_1_2"/>
    <property type="match status" value="1"/>
</dbReference>
<accession>A0A2R5GSP6</accession>
<evidence type="ECO:0000259" key="4">
    <source>
        <dbReference type="Pfam" id="PF00155"/>
    </source>
</evidence>
<evidence type="ECO:0000256" key="1">
    <source>
        <dbReference type="ARBA" id="ARBA00007441"/>
    </source>
</evidence>
<evidence type="ECO:0000313" key="6">
    <source>
        <dbReference type="Proteomes" id="UP000241890"/>
    </source>
</evidence>
<evidence type="ECO:0000313" key="5">
    <source>
        <dbReference type="EMBL" id="GBG31401.1"/>
    </source>
</evidence>
<dbReference type="GO" id="GO:0030170">
    <property type="term" value="F:pyridoxal phosphate binding"/>
    <property type="evidence" value="ECO:0007669"/>
    <property type="project" value="InterPro"/>
</dbReference>